<sequence length="210" mass="22754">MLGMLVYIGAWLCALATTILPQWLTKSTALLPVESYDLGLWETCVVQDIGGMECRSYDSLLGLSSHLKLARIFMCTSLAVGMLGILVATPGLSLIHSCSDCGGSQTKRTLTIAGGGLGMISGVLCLIPVCYTAHLAVTHFFDEKVPDVVPRWEFGDALFCGWVAGFLLIVAGLIMVTSCTCLQVEPQPVPQRRYQAKSTDGNLRKRFEYV</sequence>
<keyword evidence="2 8" id="KW-0796">Tight junction</keyword>
<dbReference type="GO" id="GO:0005198">
    <property type="term" value="F:structural molecule activity"/>
    <property type="evidence" value="ECO:0007669"/>
    <property type="project" value="InterPro"/>
</dbReference>
<comment type="similarity">
    <text evidence="1 8">Belongs to the claudin family.</text>
</comment>
<dbReference type="PANTHER" id="PTHR12002">
    <property type="entry name" value="CLAUDIN"/>
    <property type="match status" value="1"/>
</dbReference>
<keyword evidence="11" id="KW-1185">Reference proteome</keyword>
<evidence type="ECO:0000256" key="2">
    <source>
        <dbReference type="ARBA" id="ARBA00022427"/>
    </source>
</evidence>
<dbReference type="STRING" id="37003.ENSKMAP00000019123"/>
<accession>A0A3Q3AQH5</accession>
<dbReference type="Ensembl" id="ENSKMAT00000019386.1">
    <property type="protein sequence ID" value="ENSKMAP00000019123.1"/>
    <property type="gene ID" value="ENSKMAG00000014223.1"/>
</dbReference>
<comment type="caution">
    <text evidence="8">Lacks conserved residue(s) required for the propagation of feature annotation.</text>
</comment>
<evidence type="ECO:0000256" key="4">
    <source>
        <dbReference type="ARBA" id="ARBA00022692"/>
    </source>
</evidence>
<keyword evidence="7 8" id="KW-0472">Membrane</keyword>
<keyword evidence="3 8" id="KW-1003">Cell membrane</keyword>
<evidence type="ECO:0000256" key="3">
    <source>
        <dbReference type="ARBA" id="ARBA00022475"/>
    </source>
</evidence>
<evidence type="ECO:0000256" key="7">
    <source>
        <dbReference type="ARBA" id="ARBA00023136"/>
    </source>
</evidence>
<evidence type="ECO:0000256" key="1">
    <source>
        <dbReference type="ARBA" id="ARBA00008295"/>
    </source>
</evidence>
<feature type="transmembrane region" description="Helical" evidence="8">
    <location>
        <begin position="161"/>
        <end position="184"/>
    </location>
</feature>
<dbReference type="InterPro" id="IPR006187">
    <property type="entry name" value="Claudin"/>
</dbReference>
<comment type="subcellular location">
    <subcellularLocation>
        <location evidence="8">Cell junction</location>
        <location evidence="8">Tight junction</location>
    </subcellularLocation>
    <subcellularLocation>
        <location evidence="8">Cell membrane</location>
        <topology evidence="8">Multi-pass membrane protein</topology>
    </subcellularLocation>
</comment>
<dbReference type="Proteomes" id="UP000264800">
    <property type="component" value="Unplaced"/>
</dbReference>
<keyword evidence="5 8" id="KW-0965">Cell junction</keyword>
<reference evidence="10" key="2">
    <citation type="submission" date="2025-09" db="UniProtKB">
        <authorList>
            <consortium name="Ensembl"/>
        </authorList>
    </citation>
    <scope>IDENTIFICATION</scope>
</reference>
<keyword evidence="4 8" id="KW-0812">Transmembrane</keyword>
<evidence type="ECO:0000313" key="10">
    <source>
        <dbReference type="Ensembl" id="ENSKMAP00000019123.1"/>
    </source>
</evidence>
<feature type="transmembrane region" description="Helical" evidence="8">
    <location>
        <begin position="116"/>
        <end position="141"/>
    </location>
</feature>
<dbReference type="InterPro" id="IPR017974">
    <property type="entry name" value="Claudin_CS"/>
</dbReference>
<evidence type="ECO:0000313" key="11">
    <source>
        <dbReference type="Proteomes" id="UP000264800"/>
    </source>
</evidence>
<feature type="chain" id="PRO_5046571118" description="Claudin" evidence="9">
    <location>
        <begin position="17"/>
        <end position="210"/>
    </location>
</feature>
<keyword evidence="6 8" id="KW-1133">Transmembrane helix</keyword>
<dbReference type="PRINTS" id="PR01077">
    <property type="entry name" value="CLAUDIN"/>
</dbReference>
<feature type="transmembrane region" description="Helical" evidence="8">
    <location>
        <begin position="69"/>
        <end position="95"/>
    </location>
</feature>
<dbReference type="GeneTree" id="ENSGT00940000164897"/>
<dbReference type="Gene3D" id="1.20.140.150">
    <property type="match status" value="1"/>
</dbReference>
<organism evidence="10 11">
    <name type="scientific">Kryptolebias marmoratus</name>
    <name type="common">Mangrove killifish</name>
    <name type="synonym">Rivulus marmoratus</name>
    <dbReference type="NCBI Taxonomy" id="37003"/>
    <lineage>
        <taxon>Eukaryota</taxon>
        <taxon>Metazoa</taxon>
        <taxon>Chordata</taxon>
        <taxon>Craniata</taxon>
        <taxon>Vertebrata</taxon>
        <taxon>Euteleostomi</taxon>
        <taxon>Actinopterygii</taxon>
        <taxon>Neopterygii</taxon>
        <taxon>Teleostei</taxon>
        <taxon>Neoteleostei</taxon>
        <taxon>Acanthomorphata</taxon>
        <taxon>Ovalentaria</taxon>
        <taxon>Atherinomorphae</taxon>
        <taxon>Cyprinodontiformes</taxon>
        <taxon>Rivulidae</taxon>
        <taxon>Kryptolebias</taxon>
    </lineage>
</organism>
<feature type="signal peptide" evidence="9">
    <location>
        <begin position="1"/>
        <end position="16"/>
    </location>
</feature>
<dbReference type="InterPro" id="IPR004031">
    <property type="entry name" value="PMP22/EMP/MP20/Claudin"/>
</dbReference>
<evidence type="ECO:0000256" key="6">
    <source>
        <dbReference type="ARBA" id="ARBA00022989"/>
    </source>
</evidence>
<dbReference type="GO" id="GO:0005923">
    <property type="term" value="C:bicellular tight junction"/>
    <property type="evidence" value="ECO:0007669"/>
    <property type="project" value="UniProtKB-SubCell"/>
</dbReference>
<dbReference type="Pfam" id="PF00822">
    <property type="entry name" value="PMP22_Claudin"/>
    <property type="match status" value="1"/>
</dbReference>
<evidence type="ECO:0000256" key="5">
    <source>
        <dbReference type="ARBA" id="ARBA00022949"/>
    </source>
</evidence>
<reference evidence="10" key="1">
    <citation type="submission" date="2025-08" db="UniProtKB">
        <authorList>
            <consortium name="Ensembl"/>
        </authorList>
    </citation>
    <scope>IDENTIFICATION</scope>
</reference>
<proteinExistence type="inferred from homology"/>
<dbReference type="PROSITE" id="PS01346">
    <property type="entry name" value="CLAUDIN"/>
    <property type="match status" value="1"/>
</dbReference>
<keyword evidence="9" id="KW-0732">Signal</keyword>
<evidence type="ECO:0000256" key="8">
    <source>
        <dbReference type="RuleBase" id="RU060637"/>
    </source>
</evidence>
<dbReference type="AlphaFoldDB" id="A0A3Q3AQH5"/>
<name>A0A3Q3AQH5_KRYMA</name>
<comment type="function">
    <text evidence="8">Claudins function as major constituents of the tight junction complexes that regulate the permeability of epithelia.</text>
</comment>
<dbReference type="GO" id="GO:0005886">
    <property type="term" value="C:plasma membrane"/>
    <property type="evidence" value="ECO:0007669"/>
    <property type="project" value="UniProtKB-SubCell"/>
</dbReference>
<evidence type="ECO:0000256" key="9">
    <source>
        <dbReference type="SAM" id="SignalP"/>
    </source>
</evidence>
<protein>
    <recommendedName>
        <fullName evidence="8">Claudin</fullName>
    </recommendedName>
</protein>
<dbReference type="OMA" id="SYMAHLA"/>